<evidence type="ECO:0000256" key="5">
    <source>
        <dbReference type="ARBA" id="ARBA00022679"/>
    </source>
</evidence>
<name>A0A540VUI6_9GAMM</name>
<evidence type="ECO:0000256" key="10">
    <source>
        <dbReference type="ARBA" id="ARBA00029409"/>
    </source>
</evidence>
<dbReference type="AlphaFoldDB" id="A0A540VUI6"/>
<dbReference type="EC" id="2.7.6.3" evidence="3"/>
<dbReference type="GO" id="GO:0046656">
    <property type="term" value="P:folic acid biosynthetic process"/>
    <property type="evidence" value="ECO:0007669"/>
    <property type="project" value="UniProtKB-KW"/>
</dbReference>
<comment type="similarity">
    <text evidence="2">Belongs to the HPPK family.</text>
</comment>
<dbReference type="EMBL" id="VIFK01000014">
    <property type="protein sequence ID" value="TQF00403.1"/>
    <property type="molecule type" value="Genomic_DNA"/>
</dbReference>
<evidence type="ECO:0000256" key="8">
    <source>
        <dbReference type="ARBA" id="ARBA00022840"/>
    </source>
</evidence>
<dbReference type="Pfam" id="PF01288">
    <property type="entry name" value="HPPK"/>
    <property type="match status" value="1"/>
</dbReference>
<evidence type="ECO:0000259" key="13">
    <source>
        <dbReference type="Pfam" id="PF01288"/>
    </source>
</evidence>
<dbReference type="UniPathway" id="UPA00077">
    <property type="reaction ID" value="UER00155"/>
</dbReference>
<accession>A0A540VUI6</accession>
<reference evidence="14 15" key="1">
    <citation type="submission" date="2019-06" db="EMBL/GenBank/DDBJ databases">
        <title>Metagenome assembled Genome of Spiribacter salinus SL48-SHIP from the microbial mat of Salt Lake 48 (Novosibirsk region, Russia).</title>
        <authorList>
            <person name="Shipova A."/>
            <person name="Rozanov A.S."/>
            <person name="Bryanskaya A.V."/>
            <person name="Peltek S.E."/>
        </authorList>
    </citation>
    <scope>NUCLEOTIDE SEQUENCE [LARGE SCALE GENOMIC DNA]</scope>
    <source>
        <strain evidence="14">SL48-SHIP-2</strain>
    </source>
</reference>
<evidence type="ECO:0000256" key="7">
    <source>
        <dbReference type="ARBA" id="ARBA00022777"/>
    </source>
</evidence>
<evidence type="ECO:0000256" key="11">
    <source>
        <dbReference type="ARBA" id="ARBA00029766"/>
    </source>
</evidence>
<evidence type="ECO:0000256" key="2">
    <source>
        <dbReference type="ARBA" id="ARBA00005810"/>
    </source>
</evidence>
<keyword evidence="7 14" id="KW-0418">Kinase</keyword>
<evidence type="ECO:0000313" key="15">
    <source>
        <dbReference type="Proteomes" id="UP000315400"/>
    </source>
</evidence>
<dbReference type="SUPFAM" id="SSF55083">
    <property type="entry name" value="6-hydroxymethyl-7,8-dihydropterin pyrophosphokinase, HPPK"/>
    <property type="match status" value="1"/>
</dbReference>
<proteinExistence type="inferred from homology"/>
<feature type="domain" description="7,8-dihydro-6-hydroxymethylpterin-pyrophosphokinase" evidence="13">
    <location>
        <begin position="9"/>
        <end position="158"/>
    </location>
</feature>
<comment type="pathway">
    <text evidence="1">Cofactor biosynthesis; tetrahydrofolate biosynthesis; 2-amino-4-hydroxy-6-hydroxymethyl-7,8-dihydropteridine diphosphate from 7,8-dihydroneopterin triphosphate: step 4/4.</text>
</comment>
<comment type="function">
    <text evidence="10">Catalyzes the transfer of pyrophosphate from adenosine triphosphate (ATP) to 6-hydroxymethyl-7,8-dihydropterin, an enzymatic step in folate biosynthesis pathway.</text>
</comment>
<evidence type="ECO:0000256" key="6">
    <source>
        <dbReference type="ARBA" id="ARBA00022741"/>
    </source>
</evidence>
<keyword evidence="8" id="KW-0067">ATP-binding</keyword>
<dbReference type="PANTHER" id="PTHR43071">
    <property type="entry name" value="2-AMINO-4-HYDROXY-6-HYDROXYMETHYLDIHYDROPTERIDINE PYROPHOSPHOKINASE"/>
    <property type="match status" value="1"/>
</dbReference>
<gene>
    <name evidence="14" type="primary">folK</name>
    <name evidence="14" type="ORF">FKY71_03715</name>
</gene>
<dbReference type="InterPro" id="IPR000550">
    <property type="entry name" value="Hppk"/>
</dbReference>
<dbReference type="CDD" id="cd00483">
    <property type="entry name" value="HPPK"/>
    <property type="match status" value="1"/>
</dbReference>
<dbReference type="Proteomes" id="UP000315400">
    <property type="component" value="Unassembled WGS sequence"/>
</dbReference>
<evidence type="ECO:0000256" key="3">
    <source>
        <dbReference type="ARBA" id="ARBA00013253"/>
    </source>
</evidence>
<protein>
    <recommendedName>
        <fullName evidence="4">2-amino-4-hydroxy-6-hydroxymethyldihydropteridine pyrophosphokinase</fullName>
        <ecNumber evidence="3">2.7.6.3</ecNumber>
    </recommendedName>
    <alternativeName>
        <fullName evidence="11">6-hydroxymethyl-7,8-dihydropterin pyrophosphokinase</fullName>
    </alternativeName>
    <alternativeName>
        <fullName evidence="12">7,8-dihydro-6-hydroxymethylpterin-pyrophosphokinase</fullName>
    </alternativeName>
</protein>
<evidence type="ECO:0000256" key="4">
    <source>
        <dbReference type="ARBA" id="ARBA00016218"/>
    </source>
</evidence>
<keyword evidence="6" id="KW-0547">Nucleotide-binding</keyword>
<evidence type="ECO:0000313" key="14">
    <source>
        <dbReference type="EMBL" id="TQF00403.1"/>
    </source>
</evidence>
<sequence>MPEPQIFLIALGANLPFEGNAPQETISKALNDFNEFGLRVTAKSKLYHTPCFPAGAGPDYVNAVASVQAELTAEDVLARLHELELRYGRERQVRWGQRSLDLDLLSAGETILPDRAGYERWQSLSAEHQRAFAPETLVLPHPRLAERAFVLVPMADIAADWVHPVTSKTTLQMLDALDDAVVDGVKAL</sequence>
<evidence type="ECO:0000256" key="9">
    <source>
        <dbReference type="ARBA" id="ARBA00022909"/>
    </source>
</evidence>
<dbReference type="GO" id="GO:0003848">
    <property type="term" value="F:2-amino-4-hydroxy-6-hydroxymethyldihydropteridine diphosphokinase activity"/>
    <property type="evidence" value="ECO:0007669"/>
    <property type="project" value="UniProtKB-EC"/>
</dbReference>
<dbReference type="InterPro" id="IPR035907">
    <property type="entry name" value="Hppk_sf"/>
</dbReference>
<evidence type="ECO:0000256" key="12">
    <source>
        <dbReference type="ARBA" id="ARBA00033413"/>
    </source>
</evidence>
<dbReference type="GO" id="GO:0005524">
    <property type="term" value="F:ATP binding"/>
    <property type="evidence" value="ECO:0007669"/>
    <property type="project" value="UniProtKB-KW"/>
</dbReference>
<keyword evidence="5 14" id="KW-0808">Transferase</keyword>
<keyword evidence="9" id="KW-0289">Folate biosynthesis</keyword>
<dbReference type="GO" id="GO:0016301">
    <property type="term" value="F:kinase activity"/>
    <property type="evidence" value="ECO:0007669"/>
    <property type="project" value="UniProtKB-KW"/>
</dbReference>
<comment type="caution">
    <text evidence="14">The sequence shown here is derived from an EMBL/GenBank/DDBJ whole genome shotgun (WGS) entry which is preliminary data.</text>
</comment>
<organism evidence="14 15">
    <name type="scientific">Spiribacter salinus</name>
    <dbReference type="NCBI Taxonomy" id="1335746"/>
    <lineage>
        <taxon>Bacteria</taxon>
        <taxon>Pseudomonadati</taxon>
        <taxon>Pseudomonadota</taxon>
        <taxon>Gammaproteobacteria</taxon>
        <taxon>Chromatiales</taxon>
        <taxon>Ectothiorhodospiraceae</taxon>
        <taxon>Spiribacter</taxon>
    </lineage>
</organism>
<dbReference type="PANTHER" id="PTHR43071:SF1">
    <property type="entry name" value="2-AMINO-4-HYDROXY-6-HYDROXYMETHYLDIHYDROPTERIDINE PYROPHOSPHOKINASE"/>
    <property type="match status" value="1"/>
</dbReference>
<dbReference type="Gene3D" id="3.30.70.560">
    <property type="entry name" value="7,8-Dihydro-6-hydroxymethylpterin-pyrophosphokinase HPPK"/>
    <property type="match status" value="1"/>
</dbReference>
<evidence type="ECO:0000256" key="1">
    <source>
        <dbReference type="ARBA" id="ARBA00005051"/>
    </source>
</evidence>
<dbReference type="GO" id="GO:0046654">
    <property type="term" value="P:tetrahydrofolate biosynthetic process"/>
    <property type="evidence" value="ECO:0007669"/>
    <property type="project" value="UniProtKB-UniPathway"/>
</dbReference>
<dbReference type="NCBIfam" id="TIGR01498">
    <property type="entry name" value="folK"/>
    <property type="match status" value="1"/>
</dbReference>